<dbReference type="EMBL" id="CAJVPT010043418">
    <property type="protein sequence ID" value="CAG8732202.1"/>
    <property type="molecule type" value="Genomic_DNA"/>
</dbReference>
<evidence type="ECO:0000313" key="2">
    <source>
        <dbReference type="Proteomes" id="UP000789525"/>
    </source>
</evidence>
<feature type="non-terminal residue" evidence="1">
    <location>
        <position position="1"/>
    </location>
</feature>
<keyword evidence="2" id="KW-1185">Reference proteome</keyword>
<name>A0ACA9Q3C7_9GLOM</name>
<proteinExistence type="predicted"/>
<evidence type="ECO:0000313" key="1">
    <source>
        <dbReference type="EMBL" id="CAG8732202.1"/>
    </source>
</evidence>
<sequence>VVCCSCLPSANMRQRCLRPLAVGLGSPRITESEEDADAERIISSMRSKIA</sequence>
<dbReference type="Proteomes" id="UP000789525">
    <property type="component" value="Unassembled WGS sequence"/>
</dbReference>
<comment type="caution">
    <text evidence="1">The sequence shown here is derived from an EMBL/GenBank/DDBJ whole genome shotgun (WGS) entry which is preliminary data.</text>
</comment>
<accession>A0ACA9Q3C7</accession>
<reference evidence="1" key="1">
    <citation type="submission" date="2021-06" db="EMBL/GenBank/DDBJ databases">
        <authorList>
            <person name="Kallberg Y."/>
            <person name="Tangrot J."/>
            <person name="Rosling A."/>
        </authorList>
    </citation>
    <scope>NUCLEOTIDE SEQUENCE</scope>
    <source>
        <strain evidence="1">CL356</strain>
    </source>
</reference>
<protein>
    <submittedName>
        <fullName evidence="1">17549_t:CDS:1</fullName>
    </submittedName>
</protein>
<organism evidence="1 2">
    <name type="scientific">Acaulospora colombiana</name>
    <dbReference type="NCBI Taxonomy" id="27376"/>
    <lineage>
        <taxon>Eukaryota</taxon>
        <taxon>Fungi</taxon>
        <taxon>Fungi incertae sedis</taxon>
        <taxon>Mucoromycota</taxon>
        <taxon>Glomeromycotina</taxon>
        <taxon>Glomeromycetes</taxon>
        <taxon>Diversisporales</taxon>
        <taxon>Acaulosporaceae</taxon>
        <taxon>Acaulospora</taxon>
    </lineage>
</organism>
<gene>
    <name evidence="1" type="ORF">ACOLOM_LOCUS11710</name>
</gene>